<sequence>MANETKQTNKKLNILSLFDGISCAYLALNKAGVPVGNYYSSEIDKSALTIQNHHYHSNPNYIQLGDVTKLQVDNILDTDLVVFGSPCTQLSSVNSKDRSGLEGEDSSLFFEAIRILKELIYHQPKDKKLYFLMENVASMSSKDKNKITEELQAIFGDEVQILKINSSIVAPANRRRFYWTNIPNASEPKPNDTKFENILVNGYVDRDKANVLLSGNVTLTNGIFRHYKMNMGNVIFKDKSFAELPNQQKLTQYPKILEKSGYVGKPKSQESEYDFGNGCYRTPSVLEAERLMTIPDGYVSGVYGVSKSNKHKAIGLAMTVDVIAHLVSPLG</sequence>
<dbReference type="Gene3D" id="3.40.50.150">
    <property type="entry name" value="Vaccinia Virus protein VP39"/>
    <property type="match status" value="1"/>
</dbReference>
<dbReference type="InterPro" id="IPR001525">
    <property type="entry name" value="C5_MeTfrase"/>
</dbReference>
<dbReference type="SUPFAM" id="SSF53335">
    <property type="entry name" value="S-adenosyl-L-methionine-dependent methyltransferases"/>
    <property type="match status" value="1"/>
</dbReference>
<evidence type="ECO:0000256" key="2">
    <source>
        <dbReference type="ARBA" id="ARBA00022603"/>
    </source>
</evidence>
<dbReference type="PROSITE" id="PS51679">
    <property type="entry name" value="SAM_MT_C5"/>
    <property type="match status" value="1"/>
</dbReference>
<gene>
    <name evidence="8" type="ORF">CLV55_105116</name>
</gene>
<dbReference type="PANTHER" id="PTHR23068:SF25">
    <property type="entry name" value="DNA (CYTOSINE-5)-METHYLTRANSFERASE DRM2"/>
    <property type="match status" value="1"/>
</dbReference>
<dbReference type="Proteomes" id="UP000248840">
    <property type="component" value="Unassembled WGS sequence"/>
</dbReference>
<feature type="active site" evidence="7">
    <location>
        <position position="87"/>
    </location>
</feature>
<dbReference type="PANTHER" id="PTHR23068">
    <property type="entry name" value="DNA CYTOSINE-5- -METHYLTRANSFERASE 3-RELATED"/>
    <property type="match status" value="1"/>
</dbReference>
<evidence type="ECO:0000313" key="9">
    <source>
        <dbReference type="Proteomes" id="UP000248840"/>
    </source>
</evidence>
<dbReference type="Pfam" id="PF00145">
    <property type="entry name" value="DNA_methylase"/>
    <property type="match status" value="1"/>
</dbReference>
<dbReference type="AlphaFoldDB" id="A0A328YR43"/>
<organism evidence="8 9">
    <name type="scientific">Flavobacterium aciduliphilum</name>
    <dbReference type="NCBI Taxonomy" id="1101402"/>
    <lineage>
        <taxon>Bacteria</taxon>
        <taxon>Pseudomonadati</taxon>
        <taxon>Bacteroidota</taxon>
        <taxon>Flavobacteriia</taxon>
        <taxon>Flavobacteriales</taxon>
        <taxon>Flavobacteriaceae</taxon>
        <taxon>Flavobacterium</taxon>
    </lineage>
</organism>
<comment type="catalytic activity">
    <reaction evidence="6">
        <text>a 2'-deoxycytidine in DNA + S-adenosyl-L-methionine = a 5-methyl-2'-deoxycytidine in DNA + S-adenosyl-L-homocysteine + H(+)</text>
        <dbReference type="Rhea" id="RHEA:13681"/>
        <dbReference type="Rhea" id="RHEA-COMP:11369"/>
        <dbReference type="Rhea" id="RHEA-COMP:11370"/>
        <dbReference type="ChEBI" id="CHEBI:15378"/>
        <dbReference type="ChEBI" id="CHEBI:57856"/>
        <dbReference type="ChEBI" id="CHEBI:59789"/>
        <dbReference type="ChEBI" id="CHEBI:85452"/>
        <dbReference type="ChEBI" id="CHEBI:85454"/>
        <dbReference type="EC" id="2.1.1.37"/>
    </reaction>
</comment>
<proteinExistence type="inferred from homology"/>
<keyword evidence="4 7" id="KW-0949">S-adenosyl-L-methionine</keyword>
<dbReference type="InterPro" id="IPR018117">
    <property type="entry name" value="C5_DNA_meth_AS"/>
</dbReference>
<dbReference type="PROSITE" id="PS00094">
    <property type="entry name" value="C5_MTASE_1"/>
    <property type="match status" value="1"/>
</dbReference>
<dbReference type="GO" id="GO:0032259">
    <property type="term" value="P:methylation"/>
    <property type="evidence" value="ECO:0007669"/>
    <property type="project" value="UniProtKB-KW"/>
</dbReference>
<evidence type="ECO:0000256" key="5">
    <source>
        <dbReference type="ARBA" id="ARBA00022747"/>
    </source>
</evidence>
<keyword evidence="2 7" id="KW-0489">Methyltransferase</keyword>
<reference evidence="8 9" key="1">
    <citation type="submission" date="2018-06" db="EMBL/GenBank/DDBJ databases">
        <title>Genomic Encyclopedia of Archaeal and Bacterial Type Strains, Phase II (KMG-II): from individual species to whole genera.</title>
        <authorList>
            <person name="Goeker M."/>
        </authorList>
    </citation>
    <scope>NUCLEOTIDE SEQUENCE [LARGE SCALE GENOMIC DNA]</scope>
    <source>
        <strain evidence="8 9">DSM 25663</strain>
    </source>
</reference>
<evidence type="ECO:0000256" key="1">
    <source>
        <dbReference type="ARBA" id="ARBA00011975"/>
    </source>
</evidence>
<evidence type="ECO:0000256" key="4">
    <source>
        <dbReference type="ARBA" id="ARBA00022691"/>
    </source>
</evidence>
<evidence type="ECO:0000313" key="8">
    <source>
        <dbReference type="EMBL" id="RAR72546.1"/>
    </source>
</evidence>
<dbReference type="GO" id="GO:0009307">
    <property type="term" value="P:DNA restriction-modification system"/>
    <property type="evidence" value="ECO:0007669"/>
    <property type="project" value="UniProtKB-KW"/>
</dbReference>
<protein>
    <recommendedName>
        <fullName evidence="1">DNA (cytosine-5-)-methyltransferase</fullName>
        <ecNumber evidence="1">2.1.1.37</ecNumber>
    </recommendedName>
</protein>
<name>A0A328YR43_9FLAO</name>
<evidence type="ECO:0000256" key="3">
    <source>
        <dbReference type="ARBA" id="ARBA00022679"/>
    </source>
</evidence>
<keyword evidence="3 7" id="KW-0808">Transferase</keyword>
<keyword evidence="9" id="KW-1185">Reference proteome</keyword>
<dbReference type="EC" id="2.1.1.37" evidence="1"/>
<dbReference type="EMBL" id="QLSZ01000005">
    <property type="protein sequence ID" value="RAR72546.1"/>
    <property type="molecule type" value="Genomic_DNA"/>
</dbReference>
<dbReference type="GO" id="GO:0003886">
    <property type="term" value="F:DNA (cytosine-5-)-methyltransferase activity"/>
    <property type="evidence" value="ECO:0007669"/>
    <property type="project" value="UniProtKB-EC"/>
</dbReference>
<dbReference type="InterPro" id="IPR050390">
    <property type="entry name" value="C5-Methyltransferase"/>
</dbReference>
<evidence type="ECO:0000256" key="6">
    <source>
        <dbReference type="ARBA" id="ARBA00047422"/>
    </source>
</evidence>
<accession>A0A328YR43</accession>
<keyword evidence="5" id="KW-0680">Restriction system</keyword>
<dbReference type="InterPro" id="IPR029063">
    <property type="entry name" value="SAM-dependent_MTases_sf"/>
</dbReference>
<dbReference type="OrthoDB" id="32195at2"/>
<comment type="similarity">
    <text evidence="7">Belongs to the class I-like SAM-binding methyltransferase superfamily. C5-methyltransferase family.</text>
</comment>
<evidence type="ECO:0000256" key="7">
    <source>
        <dbReference type="PROSITE-ProRule" id="PRU01016"/>
    </source>
</evidence>
<comment type="caution">
    <text evidence="8">The sequence shown here is derived from an EMBL/GenBank/DDBJ whole genome shotgun (WGS) entry which is preliminary data.</text>
</comment>
<dbReference type="RefSeq" id="WP_112113029.1">
    <property type="nucleotide sequence ID" value="NZ_QLSZ01000005.1"/>
</dbReference>